<dbReference type="CDD" id="cd03220">
    <property type="entry name" value="ABC_KpsT_Wzt"/>
    <property type="match status" value="1"/>
</dbReference>
<keyword evidence="3" id="KW-0547">Nucleotide-binding</keyword>
<dbReference type="EMBL" id="VBSN01000033">
    <property type="protein sequence ID" value="KAA6439723.1"/>
    <property type="molecule type" value="Genomic_DNA"/>
</dbReference>
<sequence length="419" mass="47430">MPVIVAENISKKYIIDHQRKTGSPSLRDIVTDTMNKWFSGKRNDAGFAEKEEFWALRDVNFSIDQGDRIGIVGHNGAGKSTLLKILSRITEPTTGQIKINGRIASLLEVGTGFHPELTGRENIFLNGAILGMSKSEIRQSFDAIVDFAGVEKFLDTPVKRYSSGMYVRLGFAIAAHLNPEILIVDEVLAVGDTEFQKKCLGKMRDVSESGRTLLFVSHNLTAIQALCNKSFYFEKGRLIDQGETTHIITNYLSKVSHKMLEKHWDNIENAPGNDQVRIKSFRLIPDYQDDLRHIDVRTPVSFEFEFWNLIEDANLNLSMHLYTFTGECIFNVGTQSESFAKGLVSGKCELPGNFLNDGSYVVSMMIVKDTSTVLYNMEEALVFDIEDYRENVTWYGKWPGYIRPQLNFSIRQIEHAVND</sequence>
<dbReference type="SMART" id="SM00382">
    <property type="entry name" value="AAA"/>
    <property type="match status" value="1"/>
</dbReference>
<evidence type="ECO:0000256" key="4">
    <source>
        <dbReference type="ARBA" id="ARBA00022840"/>
    </source>
</evidence>
<evidence type="ECO:0000313" key="7">
    <source>
        <dbReference type="Proteomes" id="UP000323994"/>
    </source>
</evidence>
<evidence type="ECO:0000256" key="2">
    <source>
        <dbReference type="ARBA" id="ARBA00022448"/>
    </source>
</evidence>
<dbReference type="RefSeq" id="WP_139012085.1">
    <property type="nucleotide sequence ID" value="NZ_VBSN01000033.1"/>
</dbReference>
<dbReference type="InterPro" id="IPR027417">
    <property type="entry name" value="P-loop_NTPase"/>
</dbReference>
<feature type="domain" description="ABC transporter" evidence="5">
    <location>
        <begin position="40"/>
        <end position="260"/>
    </location>
</feature>
<dbReference type="CDD" id="cd10147">
    <property type="entry name" value="Wzt_C-like"/>
    <property type="match status" value="1"/>
</dbReference>
<comment type="similarity">
    <text evidence="1">Belongs to the ABC transporter superfamily.</text>
</comment>
<dbReference type="PROSITE" id="PS50893">
    <property type="entry name" value="ABC_TRANSPORTER_2"/>
    <property type="match status" value="1"/>
</dbReference>
<protein>
    <submittedName>
        <fullName evidence="6">ABC transporter ATP-binding protein</fullName>
    </submittedName>
</protein>
<dbReference type="AlphaFoldDB" id="A0A5M8QZ87"/>
<dbReference type="GO" id="GO:0140359">
    <property type="term" value="F:ABC-type transporter activity"/>
    <property type="evidence" value="ECO:0007669"/>
    <property type="project" value="InterPro"/>
</dbReference>
<dbReference type="Proteomes" id="UP000323994">
    <property type="component" value="Unassembled WGS sequence"/>
</dbReference>
<reference evidence="6 7" key="1">
    <citation type="submission" date="2019-05" db="EMBL/GenBank/DDBJ databases">
        <authorList>
            <person name="Qu J.-H."/>
        </authorList>
    </citation>
    <scope>NUCLEOTIDE SEQUENCE [LARGE SCALE GENOMIC DNA]</scope>
    <source>
        <strain evidence="6 7">NS28</strain>
    </source>
</reference>
<organism evidence="6 7">
    <name type="scientific">Dyadobacter flavalbus</name>
    <dbReference type="NCBI Taxonomy" id="2579942"/>
    <lineage>
        <taxon>Bacteria</taxon>
        <taxon>Pseudomonadati</taxon>
        <taxon>Bacteroidota</taxon>
        <taxon>Cytophagia</taxon>
        <taxon>Cytophagales</taxon>
        <taxon>Spirosomataceae</taxon>
        <taxon>Dyadobacter</taxon>
    </lineage>
</organism>
<dbReference type="SUPFAM" id="SSF52540">
    <property type="entry name" value="P-loop containing nucleoside triphosphate hydrolases"/>
    <property type="match status" value="1"/>
</dbReference>
<evidence type="ECO:0000256" key="1">
    <source>
        <dbReference type="ARBA" id="ARBA00005417"/>
    </source>
</evidence>
<dbReference type="InterPro" id="IPR003593">
    <property type="entry name" value="AAA+_ATPase"/>
</dbReference>
<evidence type="ECO:0000313" key="6">
    <source>
        <dbReference type="EMBL" id="KAA6439723.1"/>
    </source>
</evidence>
<dbReference type="GO" id="GO:0016887">
    <property type="term" value="F:ATP hydrolysis activity"/>
    <property type="evidence" value="ECO:0007669"/>
    <property type="project" value="InterPro"/>
</dbReference>
<keyword evidence="7" id="KW-1185">Reference proteome</keyword>
<name>A0A5M8QZ87_9BACT</name>
<dbReference type="InterPro" id="IPR015860">
    <property type="entry name" value="ABC_transpr_TagH-like"/>
</dbReference>
<keyword evidence="4 6" id="KW-0067">ATP-binding</keyword>
<dbReference type="InterPro" id="IPR003439">
    <property type="entry name" value="ABC_transporter-like_ATP-bd"/>
</dbReference>
<dbReference type="Pfam" id="PF00005">
    <property type="entry name" value="ABC_tran"/>
    <property type="match status" value="1"/>
</dbReference>
<dbReference type="GO" id="GO:0005524">
    <property type="term" value="F:ATP binding"/>
    <property type="evidence" value="ECO:0007669"/>
    <property type="project" value="UniProtKB-KW"/>
</dbReference>
<evidence type="ECO:0000256" key="3">
    <source>
        <dbReference type="ARBA" id="ARBA00022741"/>
    </source>
</evidence>
<dbReference type="PANTHER" id="PTHR46743:SF2">
    <property type="entry name" value="TEICHOIC ACIDS EXPORT ATP-BINDING PROTEIN TAGH"/>
    <property type="match status" value="1"/>
</dbReference>
<dbReference type="OrthoDB" id="9785229at2"/>
<accession>A0A5M8QZ87</accession>
<dbReference type="PANTHER" id="PTHR46743">
    <property type="entry name" value="TEICHOIC ACIDS EXPORT ATP-BINDING PROTEIN TAGH"/>
    <property type="match status" value="1"/>
</dbReference>
<dbReference type="InterPro" id="IPR050683">
    <property type="entry name" value="Bact_Polysacc_Export_ATP-bd"/>
</dbReference>
<keyword evidence="2" id="KW-0813">Transport</keyword>
<gene>
    <name evidence="6" type="ORF">FEM33_11025</name>
</gene>
<dbReference type="InterPro" id="IPR029439">
    <property type="entry name" value="Wzt_C"/>
</dbReference>
<proteinExistence type="inferred from homology"/>
<dbReference type="Gene3D" id="3.40.50.300">
    <property type="entry name" value="P-loop containing nucleotide triphosphate hydrolases"/>
    <property type="match status" value="1"/>
</dbReference>
<comment type="caution">
    <text evidence="6">The sequence shown here is derived from an EMBL/GenBank/DDBJ whole genome shotgun (WGS) entry which is preliminary data.</text>
</comment>
<dbReference type="GO" id="GO:0016020">
    <property type="term" value="C:membrane"/>
    <property type="evidence" value="ECO:0007669"/>
    <property type="project" value="InterPro"/>
</dbReference>
<evidence type="ECO:0000259" key="5">
    <source>
        <dbReference type="PROSITE" id="PS50893"/>
    </source>
</evidence>